<gene>
    <name evidence="3" type="ORF">B0A50_01431</name>
</gene>
<feature type="compositionally biased region" description="Basic and acidic residues" evidence="1">
    <location>
        <begin position="322"/>
        <end position="344"/>
    </location>
</feature>
<evidence type="ECO:0000313" key="4">
    <source>
        <dbReference type="Proteomes" id="UP000308549"/>
    </source>
</evidence>
<dbReference type="Pfam" id="PF08325">
    <property type="entry name" value="WLM"/>
    <property type="match status" value="1"/>
</dbReference>
<evidence type="ECO:0000259" key="2">
    <source>
        <dbReference type="PROSITE" id="PS51397"/>
    </source>
</evidence>
<keyword evidence="4" id="KW-1185">Reference proteome</keyword>
<protein>
    <recommendedName>
        <fullName evidence="2">WLM domain-containing protein</fullName>
    </recommendedName>
</protein>
<feature type="domain" description="WLM" evidence="2">
    <location>
        <begin position="10"/>
        <end position="257"/>
    </location>
</feature>
<dbReference type="GO" id="GO:0005634">
    <property type="term" value="C:nucleus"/>
    <property type="evidence" value="ECO:0007669"/>
    <property type="project" value="TreeGrafter"/>
</dbReference>
<evidence type="ECO:0000313" key="3">
    <source>
        <dbReference type="EMBL" id="TKA32183.1"/>
    </source>
</evidence>
<feature type="compositionally biased region" description="Basic and acidic residues" evidence="1">
    <location>
        <begin position="264"/>
        <end position="273"/>
    </location>
</feature>
<dbReference type="GO" id="GO:0006281">
    <property type="term" value="P:DNA repair"/>
    <property type="evidence" value="ECO:0007669"/>
    <property type="project" value="TreeGrafter"/>
</dbReference>
<feature type="region of interest" description="Disordered" evidence="1">
    <location>
        <begin position="224"/>
        <end position="246"/>
    </location>
</feature>
<reference evidence="3 4" key="1">
    <citation type="submission" date="2017-03" db="EMBL/GenBank/DDBJ databases">
        <title>Genomes of endolithic fungi from Antarctica.</title>
        <authorList>
            <person name="Coleine C."/>
            <person name="Masonjones S."/>
            <person name="Stajich J.E."/>
        </authorList>
    </citation>
    <scope>NUCLEOTIDE SEQUENCE [LARGE SCALE GENOMIC DNA]</scope>
    <source>
        <strain evidence="3 4">CCFEE 6315</strain>
    </source>
</reference>
<feature type="region of interest" description="Disordered" evidence="1">
    <location>
        <begin position="507"/>
        <end position="531"/>
    </location>
</feature>
<dbReference type="AlphaFoldDB" id="A0A4U0UA00"/>
<dbReference type="InterPro" id="IPR013536">
    <property type="entry name" value="WLM_dom"/>
</dbReference>
<feature type="compositionally biased region" description="Polar residues" evidence="1">
    <location>
        <begin position="398"/>
        <end position="417"/>
    </location>
</feature>
<dbReference type="PANTHER" id="PTHR46622:SF1">
    <property type="entry name" value="DNA-DEPENDENT METALLOPROTEASE WSS1"/>
    <property type="match status" value="1"/>
</dbReference>
<dbReference type="InterPro" id="IPR053000">
    <property type="entry name" value="WSS1-like_metalloprotease"/>
</dbReference>
<name>A0A4U0UA00_9PEZI</name>
<dbReference type="CDD" id="cd07344">
    <property type="entry name" value="M48_yhfN_like"/>
    <property type="match status" value="1"/>
</dbReference>
<organism evidence="3 4">
    <name type="scientific">Salinomyces thailandicus</name>
    <dbReference type="NCBI Taxonomy" id="706561"/>
    <lineage>
        <taxon>Eukaryota</taxon>
        <taxon>Fungi</taxon>
        <taxon>Dikarya</taxon>
        <taxon>Ascomycota</taxon>
        <taxon>Pezizomycotina</taxon>
        <taxon>Dothideomycetes</taxon>
        <taxon>Dothideomycetidae</taxon>
        <taxon>Mycosphaerellales</taxon>
        <taxon>Teratosphaeriaceae</taxon>
        <taxon>Salinomyces</taxon>
    </lineage>
</organism>
<feature type="region of interest" description="Disordered" evidence="1">
    <location>
        <begin position="258"/>
        <end position="433"/>
    </location>
</feature>
<evidence type="ECO:0000256" key="1">
    <source>
        <dbReference type="SAM" id="MobiDB-lite"/>
    </source>
</evidence>
<feature type="compositionally biased region" description="Gly residues" evidence="1">
    <location>
        <begin position="508"/>
        <end position="529"/>
    </location>
</feature>
<proteinExistence type="predicted"/>
<dbReference type="PANTHER" id="PTHR46622">
    <property type="entry name" value="DNA-DEPENDENT METALLOPROTEASE WSS1"/>
    <property type="match status" value="1"/>
</dbReference>
<feature type="compositionally biased region" description="Basic and acidic residues" evidence="1">
    <location>
        <begin position="298"/>
        <end position="308"/>
    </location>
</feature>
<dbReference type="Proteomes" id="UP000308549">
    <property type="component" value="Unassembled WGS sequence"/>
</dbReference>
<accession>A0A4U0UA00</accession>
<dbReference type="PROSITE" id="PS51397">
    <property type="entry name" value="WLM"/>
    <property type="match status" value="1"/>
</dbReference>
<dbReference type="EMBL" id="NAJL01000006">
    <property type="protein sequence ID" value="TKA32183.1"/>
    <property type="molecule type" value="Genomic_DNA"/>
</dbReference>
<sequence length="538" mass="57665">MPLGFQRLNERTQRPNPNINFIKPLPTSDAADAETFLNRIAAQTYPIMKAHHLSIMSLEEHAPNPEFLGRNFNAGEVVQLVLKDRRGRWLGERFVVMVMVHELAHCREMNHSRAFWGVRNGFAVEMEGLWGRGYRGEGMWGRGVELASGAFARGVMPEDAVIPEQLCGGTYRRAGKRKRGGAGGGVREKVSYAERQQRRLARKFGKHGEGSALGDDELVRGALERKAGGKRQAGKPRVAGSKRGRDLRASAALARLEAAAAVAKPEETPAVKEEDSETESDDWSGEDDDPAEAAHGSRIKDGDGRDMIRVCGGEGDEDEGGMGERDELRMLSGKKTKDEPDTRKTRAPSASSESNARPVNVDDSSTESEPDLPSPAQPQRQRRRTKNNATRSKDPTSKSEPVANSNVSPRLSESTSPIAPKPAPPHCATDRALSLSTPPALTCPICTLQPPTPTPATCPACAHVLRPRLLKSTWRCGSSACEGSEYVNAGDVGLCGVCGAGKVQSDGVGDGGSGGERGRGGGSGAGMGVIGPEVLRWE</sequence>
<feature type="compositionally biased region" description="Acidic residues" evidence="1">
    <location>
        <begin position="274"/>
        <end position="291"/>
    </location>
</feature>
<feature type="region of interest" description="Disordered" evidence="1">
    <location>
        <begin position="173"/>
        <end position="192"/>
    </location>
</feature>
<dbReference type="Gene3D" id="3.30.2010.10">
    <property type="entry name" value="Metalloproteases ('zincins'), catalytic domain"/>
    <property type="match status" value="1"/>
</dbReference>
<comment type="caution">
    <text evidence="3">The sequence shown here is derived from an EMBL/GenBank/DDBJ whole genome shotgun (WGS) entry which is preliminary data.</text>
</comment>
<dbReference type="GO" id="GO:0008237">
    <property type="term" value="F:metallopeptidase activity"/>
    <property type="evidence" value="ECO:0007669"/>
    <property type="project" value="TreeGrafter"/>
</dbReference>
<feature type="compositionally biased region" description="Polar residues" evidence="1">
    <location>
        <begin position="348"/>
        <end position="357"/>
    </location>
</feature>
<dbReference type="OrthoDB" id="447842at2759"/>